<comment type="caution">
    <text evidence="2">The sequence shown here is derived from an EMBL/GenBank/DDBJ whole genome shotgun (WGS) entry which is preliminary data.</text>
</comment>
<name>A0A8S2ZYK1_9BILA</name>
<gene>
    <name evidence="2" type="ORF">SMN809_LOCUS41985</name>
</gene>
<reference evidence="2" key="1">
    <citation type="submission" date="2021-02" db="EMBL/GenBank/DDBJ databases">
        <authorList>
            <person name="Nowell W R."/>
        </authorList>
    </citation>
    <scope>NUCLEOTIDE SEQUENCE</scope>
</reference>
<evidence type="ECO:0000313" key="3">
    <source>
        <dbReference type="Proteomes" id="UP000676336"/>
    </source>
</evidence>
<sequence length="136" mass="15351">RYLFWFDEQLRAIRLVSFGQWPNQTTTTKASTTTTTTTTTTVTTTITIISSSTTEIRTTTSYYNDDNYSPWKATTYITSIILGIALFLCAAMITCVLLNYRLGRVVPHSFTNIFHVLRHRPVAARSTPEISDDTLA</sequence>
<keyword evidence="1" id="KW-0812">Transmembrane</keyword>
<proteinExistence type="predicted"/>
<evidence type="ECO:0000256" key="1">
    <source>
        <dbReference type="SAM" id="Phobius"/>
    </source>
</evidence>
<evidence type="ECO:0000313" key="2">
    <source>
        <dbReference type="EMBL" id="CAF4673358.1"/>
    </source>
</evidence>
<protein>
    <submittedName>
        <fullName evidence="2">Uncharacterized protein</fullName>
    </submittedName>
</protein>
<organism evidence="2 3">
    <name type="scientific">Rotaria magnacalcarata</name>
    <dbReference type="NCBI Taxonomy" id="392030"/>
    <lineage>
        <taxon>Eukaryota</taxon>
        <taxon>Metazoa</taxon>
        <taxon>Spiralia</taxon>
        <taxon>Gnathifera</taxon>
        <taxon>Rotifera</taxon>
        <taxon>Eurotatoria</taxon>
        <taxon>Bdelloidea</taxon>
        <taxon>Philodinida</taxon>
        <taxon>Philodinidae</taxon>
        <taxon>Rotaria</taxon>
    </lineage>
</organism>
<keyword evidence="1" id="KW-1133">Transmembrane helix</keyword>
<accession>A0A8S2ZYK1</accession>
<dbReference type="AlphaFoldDB" id="A0A8S2ZYK1"/>
<feature type="transmembrane region" description="Helical" evidence="1">
    <location>
        <begin position="76"/>
        <end position="100"/>
    </location>
</feature>
<feature type="non-terminal residue" evidence="2">
    <location>
        <position position="1"/>
    </location>
</feature>
<keyword evidence="1" id="KW-0472">Membrane</keyword>
<dbReference type="Proteomes" id="UP000676336">
    <property type="component" value="Unassembled WGS sequence"/>
</dbReference>
<dbReference type="EMBL" id="CAJOBI010119989">
    <property type="protein sequence ID" value="CAF4673358.1"/>
    <property type="molecule type" value="Genomic_DNA"/>
</dbReference>